<keyword evidence="1" id="KW-1133">Transmembrane helix</keyword>
<accession>C5RA11</accession>
<feature type="transmembrane region" description="Helical" evidence="1">
    <location>
        <begin position="110"/>
        <end position="133"/>
    </location>
</feature>
<dbReference type="AlphaFoldDB" id="C5RA11"/>
<name>C5RA11_WEIPA</name>
<dbReference type="EMBL" id="ACKU01000012">
    <property type="protein sequence ID" value="EER74865.1"/>
    <property type="molecule type" value="Genomic_DNA"/>
</dbReference>
<dbReference type="STRING" id="585506.HMPREF0877_0806"/>
<evidence type="ECO:0000256" key="1">
    <source>
        <dbReference type="SAM" id="Phobius"/>
    </source>
</evidence>
<reference evidence="2 3" key="1">
    <citation type="submission" date="2009-04" db="EMBL/GenBank/DDBJ databases">
        <authorList>
            <person name="Qin X."/>
            <person name="Bachman B."/>
            <person name="Battles P."/>
            <person name="Bell A."/>
            <person name="Bess C."/>
            <person name="Bickham C."/>
            <person name="Chaboub L."/>
            <person name="Chen D."/>
            <person name="Coyle M."/>
            <person name="Deiros D.R."/>
            <person name="Dinh H."/>
            <person name="Forbes L."/>
            <person name="Fowler G."/>
            <person name="Francisco L."/>
            <person name="Fu Q."/>
            <person name="Gubbala S."/>
            <person name="Hale W."/>
            <person name="Han Y."/>
            <person name="Hemphill L."/>
            <person name="Highlander S.K."/>
            <person name="Hirani K."/>
            <person name="Hogues M."/>
            <person name="Jackson L."/>
            <person name="Jakkamsetti A."/>
            <person name="Javaid M."/>
            <person name="Jiang H."/>
            <person name="Korchina V."/>
            <person name="Kovar C."/>
            <person name="Lara F."/>
            <person name="Lee S."/>
            <person name="Mata R."/>
            <person name="Mathew T."/>
            <person name="Moen C."/>
            <person name="Morales K."/>
            <person name="Munidasa M."/>
            <person name="Nazareth L."/>
            <person name="Ngo R."/>
            <person name="Nguyen L."/>
            <person name="Okwuonu G."/>
            <person name="Ongeri F."/>
            <person name="Patil S."/>
            <person name="Petrosino J."/>
            <person name="Pham C."/>
            <person name="Pham P."/>
            <person name="Pu L.-L."/>
            <person name="Puazo M."/>
            <person name="Raj R."/>
            <person name="Reid J."/>
            <person name="Rouhana J."/>
            <person name="Saada N."/>
            <person name="Shang Y."/>
            <person name="Simmons D."/>
            <person name="Thornton R."/>
            <person name="Warren J."/>
            <person name="Weissenberger G."/>
            <person name="Zhang J."/>
            <person name="Zhang L."/>
            <person name="Zhou C."/>
            <person name="Zhu D."/>
            <person name="Muzny D."/>
            <person name="Worley K."/>
            <person name="Gibbs R."/>
        </authorList>
    </citation>
    <scope>NUCLEOTIDE SEQUENCE [LARGE SCALE GENOMIC DNA]</scope>
    <source>
        <strain evidence="2 3">ATCC 33313</strain>
    </source>
</reference>
<evidence type="ECO:0000313" key="3">
    <source>
        <dbReference type="Proteomes" id="UP000004528"/>
    </source>
</evidence>
<evidence type="ECO:0008006" key="4">
    <source>
        <dbReference type="Google" id="ProtNLM"/>
    </source>
</evidence>
<protein>
    <recommendedName>
        <fullName evidence="4">DUF1361 domain-containing protein</fullName>
    </recommendedName>
</protein>
<feature type="transmembrane region" description="Helical" evidence="1">
    <location>
        <begin position="71"/>
        <end position="90"/>
    </location>
</feature>
<feature type="transmembrane region" description="Helical" evidence="1">
    <location>
        <begin position="21"/>
        <end position="39"/>
    </location>
</feature>
<gene>
    <name evidence="2" type="ORF">HMPREF0877_0806</name>
</gene>
<feature type="transmembrane region" description="Helical" evidence="1">
    <location>
        <begin position="185"/>
        <end position="212"/>
    </location>
</feature>
<evidence type="ECO:0000313" key="2">
    <source>
        <dbReference type="EMBL" id="EER74865.1"/>
    </source>
</evidence>
<dbReference type="InterPro" id="IPR009793">
    <property type="entry name" value="DUF1361"/>
</dbReference>
<dbReference type="HOGENOM" id="CLU_081833_0_0_9"/>
<feature type="transmembrane region" description="Helical" evidence="1">
    <location>
        <begin position="145"/>
        <end position="165"/>
    </location>
</feature>
<comment type="caution">
    <text evidence="2">The sequence shown here is derived from an EMBL/GenBank/DDBJ whole genome shotgun (WGS) entry which is preliminary data.</text>
</comment>
<keyword evidence="1" id="KW-0812">Transmembrane</keyword>
<keyword evidence="3" id="KW-1185">Reference proteome</keyword>
<dbReference type="Proteomes" id="UP000004528">
    <property type="component" value="Unassembled WGS sequence"/>
</dbReference>
<dbReference type="eggNOG" id="COG4330">
    <property type="taxonomic scope" value="Bacteria"/>
</dbReference>
<organism evidence="2 3">
    <name type="scientific">Weissella paramesenteroides ATCC 33313</name>
    <dbReference type="NCBI Taxonomy" id="585506"/>
    <lineage>
        <taxon>Bacteria</taxon>
        <taxon>Bacillati</taxon>
        <taxon>Bacillota</taxon>
        <taxon>Bacilli</taxon>
        <taxon>Lactobacillales</taxon>
        <taxon>Lactobacillaceae</taxon>
        <taxon>Weissella</taxon>
    </lineage>
</organism>
<dbReference type="Pfam" id="PF07099">
    <property type="entry name" value="DUF1361"/>
    <property type="match status" value="1"/>
</dbReference>
<keyword evidence="1" id="KW-0472">Membrane</keyword>
<proteinExistence type="predicted"/>
<feature type="transmembrane region" description="Helical" evidence="1">
    <location>
        <begin position="45"/>
        <end position="64"/>
    </location>
</feature>
<sequence length="221" mass="25652">MIWGIRVRLITEYWKKKMKTDIVRVHLVILGLLLIIWLVPTNYNFLIWNIILALIPFDLALLIRYFKKYRLVQILITIVWLVFFPNAMYMVTDFSHLSSIGTGLMTETQFFNYAILAVGVLTGLILGISSAHIVGRVYCQKLSTVWTIMFYVVLSFVSAYGIYLGRFLRINSWEIVSDPQKVIKLFMASISMHSLVFVISFGALQFALLVLYHMVRRINID</sequence>